<dbReference type="PROSITE" id="PS00816">
    <property type="entry name" value="AIPM_HOMOCIT_SYNTH_2"/>
    <property type="match status" value="1"/>
</dbReference>
<dbReference type="InterPro" id="IPR054691">
    <property type="entry name" value="LeuA/HCS_post-cat"/>
</dbReference>
<dbReference type="Proteomes" id="UP000053326">
    <property type="component" value="Unassembled WGS sequence"/>
</dbReference>
<evidence type="ECO:0000259" key="3">
    <source>
        <dbReference type="PROSITE" id="PS50991"/>
    </source>
</evidence>
<dbReference type="AlphaFoldDB" id="A0A117LB98"/>
<organism evidence="4 5">
    <name type="scientific">Thermacetogenium phaeum</name>
    <dbReference type="NCBI Taxonomy" id="85874"/>
    <lineage>
        <taxon>Bacteria</taxon>
        <taxon>Bacillati</taxon>
        <taxon>Bacillota</taxon>
        <taxon>Clostridia</taxon>
        <taxon>Thermoanaerobacterales</taxon>
        <taxon>Thermoanaerobacteraceae</taxon>
        <taxon>Thermacetogenium</taxon>
    </lineage>
</organism>
<dbReference type="GO" id="GO:0046912">
    <property type="term" value="F:acyltransferase activity, acyl groups converted into alkyl on transfer"/>
    <property type="evidence" value="ECO:0007669"/>
    <property type="project" value="InterPro"/>
</dbReference>
<comment type="caution">
    <text evidence="4">The sequence shown here is derived from an EMBL/GenBank/DDBJ whole genome shotgun (WGS) entry which is preliminary data.</text>
</comment>
<accession>A0A117LB98</accession>
<dbReference type="PROSITE" id="PS00815">
    <property type="entry name" value="AIPM_HOMOCIT_SYNTH_1"/>
    <property type="match status" value="1"/>
</dbReference>
<dbReference type="PANTHER" id="PTHR42880:SF1">
    <property type="entry name" value="ISOPROPYLMALATE_HOMOCITRATE_CITRAMALATE SYNTHASE FAMILY PROTEIN"/>
    <property type="match status" value="1"/>
</dbReference>
<comment type="similarity">
    <text evidence="2">Belongs to the alpha-IPM synthase/homocitrate synthase family.</text>
</comment>
<dbReference type="PATRIC" id="fig|85874.4.peg.107"/>
<dbReference type="SUPFAM" id="SSF51569">
    <property type="entry name" value="Aldolase"/>
    <property type="match status" value="1"/>
</dbReference>
<dbReference type="InterPro" id="IPR000891">
    <property type="entry name" value="PYR_CT"/>
</dbReference>
<dbReference type="Gene3D" id="1.10.238.260">
    <property type="match status" value="1"/>
</dbReference>
<sequence>MSKIKIVDTTLRDGEQTAGVVFANQEKIRIARMLDSLGVDQIEAGIPVMGGHEKEAIKEICKLGLKASIMGWNRAVIRDIEESLDCGVDAVAISISTSDIHIEHKLRSTRAKVLESMVKATEFAKKHGVYVSVNAEDASRSDPDFLCEFARAAKDAGADRLRYCDTVGILDPFTTYEKIGDLIARVGIEIEMHTHNDFGMATANALAGVRAGATWVGVTVIGLGERAGNAALEEVVMALKHLQGIDLNFKTEKFREIAEYVSLASKRELPAWKPIVGSNMFAHESGIHADGALKDPRTYEVFCPEEVGLERQIVIGKHSGTSAIRAKFEEYGIHLSREAAEDILARVRVAAVELKRPLFDKELVYIYEDYIREREAGQAAKQ</sequence>
<dbReference type="GO" id="GO:0019752">
    <property type="term" value="P:carboxylic acid metabolic process"/>
    <property type="evidence" value="ECO:0007669"/>
    <property type="project" value="InterPro"/>
</dbReference>
<gene>
    <name evidence="4" type="ORF">XD66_0758</name>
</gene>
<dbReference type="PROSITE" id="PS50991">
    <property type="entry name" value="PYR_CT"/>
    <property type="match status" value="1"/>
</dbReference>
<dbReference type="InterPro" id="IPR013477">
    <property type="entry name" value="NifV/FrbC"/>
</dbReference>
<dbReference type="Pfam" id="PF00682">
    <property type="entry name" value="HMGL-like"/>
    <property type="match status" value="1"/>
</dbReference>
<dbReference type="EMBL" id="LGFO01000079">
    <property type="protein sequence ID" value="KUK36536.1"/>
    <property type="molecule type" value="Genomic_DNA"/>
</dbReference>
<protein>
    <submittedName>
        <fullName evidence="4">2-isopropylmalate synthase 2</fullName>
    </submittedName>
</protein>
<evidence type="ECO:0000313" key="4">
    <source>
        <dbReference type="EMBL" id="KUK36536.1"/>
    </source>
</evidence>
<dbReference type="PANTHER" id="PTHR42880">
    <property type="entry name" value="HOMOCITRATE SYNTHASE"/>
    <property type="match status" value="1"/>
</dbReference>
<evidence type="ECO:0000313" key="5">
    <source>
        <dbReference type="Proteomes" id="UP000053326"/>
    </source>
</evidence>
<reference evidence="5" key="1">
    <citation type="journal article" date="2015" name="MBio">
        <title>Genome-Resolved Metagenomic Analysis Reveals Roles for Candidate Phyla and Other Microbial Community Members in Biogeochemical Transformations in Oil Reservoirs.</title>
        <authorList>
            <person name="Hu P."/>
            <person name="Tom L."/>
            <person name="Singh A."/>
            <person name="Thomas B.C."/>
            <person name="Baker B.J."/>
            <person name="Piceno Y.M."/>
            <person name="Andersen G.L."/>
            <person name="Banfield J.F."/>
        </authorList>
    </citation>
    <scope>NUCLEOTIDE SEQUENCE [LARGE SCALE GENOMIC DNA]</scope>
</reference>
<dbReference type="CDD" id="cd07939">
    <property type="entry name" value="DRE_TIM_NifV"/>
    <property type="match status" value="1"/>
</dbReference>
<evidence type="ECO:0000256" key="2">
    <source>
        <dbReference type="RuleBase" id="RU003523"/>
    </source>
</evidence>
<dbReference type="InterPro" id="IPR002034">
    <property type="entry name" value="AIPM/Hcit_synth_CS"/>
</dbReference>
<proteinExistence type="inferred from homology"/>
<evidence type="ECO:0000256" key="1">
    <source>
        <dbReference type="ARBA" id="ARBA00022679"/>
    </source>
</evidence>
<dbReference type="NCBIfam" id="TIGR02660">
    <property type="entry name" value="nifV_homocitr"/>
    <property type="match status" value="1"/>
</dbReference>
<keyword evidence="1 2" id="KW-0808">Transferase</keyword>
<dbReference type="Gene3D" id="3.20.20.70">
    <property type="entry name" value="Aldolase class I"/>
    <property type="match status" value="1"/>
</dbReference>
<dbReference type="Pfam" id="PF22617">
    <property type="entry name" value="HCS_D2"/>
    <property type="match status" value="1"/>
</dbReference>
<dbReference type="InterPro" id="IPR013785">
    <property type="entry name" value="Aldolase_TIM"/>
</dbReference>
<name>A0A117LB98_9THEO</name>
<feature type="domain" description="Pyruvate carboxyltransferase" evidence="3">
    <location>
        <begin position="4"/>
        <end position="255"/>
    </location>
</feature>